<keyword evidence="8" id="KW-1185">Reference proteome</keyword>
<dbReference type="SMART" id="SM00354">
    <property type="entry name" value="HTH_LACI"/>
    <property type="match status" value="1"/>
</dbReference>
<dbReference type="InterPro" id="IPR028082">
    <property type="entry name" value="Peripla_BP_I"/>
</dbReference>
<reference evidence="7 8" key="1">
    <citation type="submission" date="2020-07" db="EMBL/GenBank/DDBJ databases">
        <authorList>
            <person name="Hilgarth M."/>
            <person name="Werum V."/>
            <person name="Vogel R.F."/>
        </authorList>
    </citation>
    <scope>NUCLEOTIDE SEQUENCE [LARGE SCALE GENOMIC DNA]</scope>
    <source>
        <strain evidence="7 8">DSM 28961</strain>
    </source>
</reference>
<proteinExistence type="predicted"/>
<dbReference type="PANTHER" id="PTHR30146">
    <property type="entry name" value="LACI-RELATED TRANSCRIPTIONAL REPRESSOR"/>
    <property type="match status" value="1"/>
</dbReference>
<dbReference type="InterPro" id="IPR001387">
    <property type="entry name" value="Cro/C1-type_HTH"/>
</dbReference>
<keyword evidence="1" id="KW-0678">Repressor</keyword>
<dbReference type="Pfam" id="PF13377">
    <property type="entry name" value="Peripla_BP_3"/>
    <property type="match status" value="1"/>
</dbReference>
<dbReference type="SUPFAM" id="SSF47413">
    <property type="entry name" value="lambda repressor-like DNA-binding domains"/>
    <property type="match status" value="1"/>
</dbReference>
<evidence type="ECO:0000313" key="7">
    <source>
        <dbReference type="EMBL" id="MBA0016658.1"/>
    </source>
</evidence>
<dbReference type="InterPro" id="IPR010982">
    <property type="entry name" value="Lambda_DNA-bd_dom_sf"/>
</dbReference>
<dbReference type="InterPro" id="IPR000843">
    <property type="entry name" value="HTH_LacI"/>
</dbReference>
<dbReference type="CDD" id="cd01392">
    <property type="entry name" value="HTH_LacI"/>
    <property type="match status" value="1"/>
</dbReference>
<dbReference type="CDD" id="cd06291">
    <property type="entry name" value="PBP1_Qymf-like"/>
    <property type="match status" value="1"/>
</dbReference>
<dbReference type="PROSITE" id="PS50932">
    <property type="entry name" value="HTH_LACI_2"/>
    <property type="match status" value="1"/>
</dbReference>
<organism evidence="7 8">
    <name type="scientific">Pseudolactococcus laudensis</name>
    <dbReference type="NCBI Taxonomy" id="1494461"/>
    <lineage>
        <taxon>Bacteria</taxon>
        <taxon>Bacillati</taxon>
        <taxon>Bacillota</taxon>
        <taxon>Bacilli</taxon>
        <taxon>Lactobacillales</taxon>
        <taxon>Streptococcaceae</taxon>
        <taxon>Pseudolactococcus</taxon>
    </lineage>
</organism>
<dbReference type="Pfam" id="PF00356">
    <property type="entry name" value="LacI"/>
    <property type="match status" value="1"/>
</dbReference>
<dbReference type="PANTHER" id="PTHR30146:SF95">
    <property type="entry name" value="RIBOSE OPERON REPRESSOR"/>
    <property type="match status" value="1"/>
</dbReference>
<name>A0A7V8N1D6_9LACT</name>
<keyword evidence="2" id="KW-0805">Transcription regulation</keyword>
<dbReference type="AlphaFoldDB" id="A0A7V8N1D6"/>
<dbReference type="SUPFAM" id="SSF53822">
    <property type="entry name" value="Periplasmic binding protein-like I"/>
    <property type="match status" value="1"/>
</dbReference>
<protein>
    <submittedName>
        <fullName evidence="7">LacI family DNA-binding transcriptional regulator</fullName>
    </submittedName>
</protein>
<evidence type="ECO:0000313" key="8">
    <source>
        <dbReference type="Proteomes" id="UP000530186"/>
    </source>
</evidence>
<evidence type="ECO:0000256" key="3">
    <source>
        <dbReference type="ARBA" id="ARBA00023125"/>
    </source>
</evidence>
<evidence type="ECO:0000256" key="4">
    <source>
        <dbReference type="ARBA" id="ARBA00023163"/>
    </source>
</evidence>
<evidence type="ECO:0000256" key="1">
    <source>
        <dbReference type="ARBA" id="ARBA00022491"/>
    </source>
</evidence>
<keyword evidence="3 7" id="KW-0238">DNA-binding</keyword>
<dbReference type="Proteomes" id="UP000530186">
    <property type="component" value="Unassembled WGS sequence"/>
</dbReference>
<dbReference type="Gene3D" id="1.10.260.40">
    <property type="entry name" value="lambda repressor-like DNA-binding domains"/>
    <property type="match status" value="1"/>
</dbReference>
<evidence type="ECO:0000259" key="6">
    <source>
        <dbReference type="PROSITE" id="PS50943"/>
    </source>
</evidence>
<dbReference type="PROSITE" id="PS00356">
    <property type="entry name" value="HTH_LACI_1"/>
    <property type="match status" value="1"/>
</dbReference>
<accession>A0A7V8N1D6</accession>
<comment type="caution">
    <text evidence="7">The sequence shown here is derived from an EMBL/GenBank/DDBJ whole genome shotgun (WGS) entry which is preliminary data.</text>
</comment>
<feature type="domain" description="HTH lacI-type" evidence="5">
    <location>
        <begin position="2"/>
        <end position="56"/>
    </location>
</feature>
<evidence type="ECO:0000256" key="2">
    <source>
        <dbReference type="ARBA" id="ARBA00023015"/>
    </source>
</evidence>
<dbReference type="PROSITE" id="PS50943">
    <property type="entry name" value="HTH_CROC1"/>
    <property type="match status" value="1"/>
</dbReference>
<feature type="domain" description="HTH cro/C1-type" evidence="6">
    <location>
        <begin position="3"/>
        <end position="46"/>
    </location>
</feature>
<keyword evidence="4" id="KW-0804">Transcription</keyword>
<dbReference type="InterPro" id="IPR046335">
    <property type="entry name" value="LacI/GalR-like_sensor"/>
</dbReference>
<dbReference type="RefSeq" id="WP_180746843.1">
    <property type="nucleotide sequence ID" value="NZ_CBCRWQ010000008.1"/>
</dbReference>
<dbReference type="GeneID" id="303195024"/>
<dbReference type="Gene3D" id="3.40.50.2300">
    <property type="match status" value="2"/>
</dbReference>
<dbReference type="EMBL" id="JACBNY010000007">
    <property type="protein sequence ID" value="MBA0016658.1"/>
    <property type="molecule type" value="Genomic_DNA"/>
</dbReference>
<dbReference type="GO" id="GO:0003700">
    <property type="term" value="F:DNA-binding transcription factor activity"/>
    <property type="evidence" value="ECO:0007669"/>
    <property type="project" value="TreeGrafter"/>
</dbReference>
<gene>
    <name evidence="7" type="ORF">HZR21_05800</name>
</gene>
<sequence>MATIVDVAKSAGVSKSTVSRFISGKGYVAKDVQKKIEKAIEELAYVPNEVARSLTQKKSKLIGLLLPDISNPYFPMLAKGVEEYFYEVGYQVILGNVKSNNEIEESYIESFSMQNVAGIITANSENENSKLKTFNNPVVMTDRAYKESEYGVVSDDFMGGKLSAQEILKTHPKKILVVKGPKGLNSLEERFNGMVQVLEGKIAFDVYQSHSFDFGEVEQDAKIIFEQFKETDSMICPSDIHAIALLHEALKRNFSVPEDIQIIGYDDIPMSKFLYPALSTIRQPAYKIGMEAAKLLHALIDKRPVTEKKIMLPVTYIERETTRRK</sequence>
<dbReference type="GO" id="GO:0000976">
    <property type="term" value="F:transcription cis-regulatory region binding"/>
    <property type="evidence" value="ECO:0007669"/>
    <property type="project" value="TreeGrafter"/>
</dbReference>
<evidence type="ECO:0000259" key="5">
    <source>
        <dbReference type="PROSITE" id="PS50932"/>
    </source>
</evidence>